<evidence type="ECO:0000313" key="1">
    <source>
        <dbReference type="EMBL" id="TDQ47661.1"/>
    </source>
</evidence>
<name>A0A4R6ULA9_9GAMM</name>
<dbReference type="AlphaFoldDB" id="A0A4R6ULA9"/>
<comment type="caution">
    <text evidence="1">The sequence shown here is derived from an EMBL/GenBank/DDBJ whole genome shotgun (WGS) entry which is preliminary data.</text>
</comment>
<reference evidence="1 2" key="1">
    <citation type="submission" date="2019-03" db="EMBL/GenBank/DDBJ databases">
        <title>Genomic Encyclopedia of Type Strains, Phase IV (KMG-IV): sequencing the most valuable type-strain genomes for metagenomic binning, comparative biology and taxonomic classification.</title>
        <authorList>
            <person name="Goeker M."/>
        </authorList>
    </citation>
    <scope>NUCLEOTIDE SEQUENCE [LARGE SCALE GENOMIC DNA]</scope>
    <source>
        <strain evidence="1 2">DSM 103792</strain>
    </source>
</reference>
<dbReference type="Proteomes" id="UP000295375">
    <property type="component" value="Unassembled WGS sequence"/>
</dbReference>
<organism evidence="1 2">
    <name type="scientific">Permianibacter aggregans</name>
    <dbReference type="NCBI Taxonomy" id="1510150"/>
    <lineage>
        <taxon>Bacteria</taxon>
        <taxon>Pseudomonadati</taxon>
        <taxon>Pseudomonadota</taxon>
        <taxon>Gammaproteobacteria</taxon>
        <taxon>Pseudomonadales</taxon>
        <taxon>Pseudomonadaceae</taxon>
        <taxon>Permianibacter</taxon>
    </lineage>
</organism>
<gene>
    <name evidence="1" type="ORF">EV696_10965</name>
</gene>
<accession>A0A4R6ULA9</accession>
<dbReference type="EMBL" id="SNYM01000009">
    <property type="protein sequence ID" value="TDQ47661.1"/>
    <property type="molecule type" value="Genomic_DNA"/>
</dbReference>
<evidence type="ECO:0000313" key="2">
    <source>
        <dbReference type="Proteomes" id="UP000295375"/>
    </source>
</evidence>
<proteinExistence type="predicted"/>
<protein>
    <submittedName>
        <fullName evidence="1">Uncharacterized protein</fullName>
    </submittedName>
</protein>
<sequence length="83" mass="9533">MQPFLLLSNLIRLSFFIALHNNQIHRHQHRVGNQGHRPIHQYPNNDLAGNDRILSTARHLLIGFLYADAGIPLLRLFSTGTNR</sequence>
<keyword evidence="2" id="KW-1185">Reference proteome</keyword>